<proteinExistence type="predicted"/>
<evidence type="ECO:0000313" key="2">
    <source>
        <dbReference type="Proteomes" id="UP000663846"/>
    </source>
</evidence>
<dbReference type="CDD" id="cd09917">
    <property type="entry name" value="F-box_SF"/>
    <property type="match status" value="1"/>
</dbReference>
<comment type="caution">
    <text evidence="1">The sequence shown here is derived from an EMBL/GenBank/DDBJ whole genome shotgun (WGS) entry which is preliminary data.</text>
</comment>
<evidence type="ECO:0008006" key="3">
    <source>
        <dbReference type="Google" id="ProtNLM"/>
    </source>
</evidence>
<name>A0A8H3B129_9AGAM</name>
<evidence type="ECO:0000313" key="1">
    <source>
        <dbReference type="EMBL" id="CAE6445307.1"/>
    </source>
</evidence>
<organism evidence="1 2">
    <name type="scientific">Rhizoctonia solani</name>
    <dbReference type="NCBI Taxonomy" id="456999"/>
    <lineage>
        <taxon>Eukaryota</taxon>
        <taxon>Fungi</taxon>
        <taxon>Dikarya</taxon>
        <taxon>Basidiomycota</taxon>
        <taxon>Agaricomycotina</taxon>
        <taxon>Agaricomycetes</taxon>
        <taxon>Cantharellales</taxon>
        <taxon>Ceratobasidiaceae</taxon>
        <taxon>Rhizoctonia</taxon>
    </lineage>
</organism>
<reference evidence="1" key="1">
    <citation type="submission" date="2021-01" db="EMBL/GenBank/DDBJ databases">
        <authorList>
            <person name="Kaushik A."/>
        </authorList>
    </citation>
    <scope>NUCLEOTIDE SEQUENCE</scope>
    <source>
        <strain evidence="1">AG1-1C</strain>
    </source>
</reference>
<dbReference type="Proteomes" id="UP000663846">
    <property type="component" value="Unassembled WGS sequence"/>
</dbReference>
<accession>A0A8H3B129</accession>
<dbReference type="AlphaFoldDB" id="A0A8H3B129"/>
<dbReference type="SUPFAM" id="SSF81383">
    <property type="entry name" value="F-box domain"/>
    <property type="match status" value="1"/>
</dbReference>
<protein>
    <recommendedName>
        <fullName evidence="3">F-box domain-containing protein</fullName>
    </recommendedName>
</protein>
<sequence>MNMFTLTDLSSEIVIQILHNCEYPAILRFAATCKTYHAIVTQSTSLQLHIELEANGLELVKDSFKRHATYSVILEDLRRFRDGWLDLDIERPIARSLGSSEMLLWELREGFYIAAFSQSEGHLADALRFTPLDSETSDPPLLLFNFTFNEFTVDPGQELVAILSMDPALLVFLFPSNYRAHGLDRSTTCHVHICSMATGLAHPLAQCPRLTVEFDFQPQSGFAVEIMGHTVLAKVSDLQANVYEILIWDWRSGILLHRISSHQGFCDFSFLDQRHLVVLTVTRSTTPDTVSLLIYEISDSISTHAAAPGKQVQVGDYLISQPILRFEFPQIQESYSVSGTTFYLRSDPTPGRVIYKNSAAFSCSYAITLSMTISFREVAYEWTTSPNYRVFIDGRYLLDRIRESRHNGTTTLPWSSWGVDATRWLIARDEPDHWICWMSGSRFIYSFSDRPYYCVFDFFSPTVGRFRARFSELYPAAFDRLAKHSELITGDELQDLQLLESHLHSFIEDSPPSSNLFVISVGSDNPTVIDTNDSVVFVEPITSRLPYRIVFRSNNENTHEGWQINGDCIVGVATWGPPSETITIYKLKK</sequence>
<dbReference type="EMBL" id="CAJMWS010000458">
    <property type="protein sequence ID" value="CAE6445307.1"/>
    <property type="molecule type" value="Genomic_DNA"/>
</dbReference>
<dbReference type="InterPro" id="IPR036047">
    <property type="entry name" value="F-box-like_dom_sf"/>
</dbReference>
<gene>
    <name evidence="1" type="ORF">RDB_LOCUS136915</name>
</gene>